<dbReference type="Pfam" id="PF09551">
    <property type="entry name" value="Spore_II_R"/>
    <property type="match status" value="1"/>
</dbReference>
<sequence>MKEYNRKKLYLKRALFYGMLLLLLVFTVDSAKKAYEGRRMQEDIAEKILRFHVRANSDGEADQALKLKVRDAVGKEMGELLQDAKTAEESSRIAREHFPEIIHIAKEVIRQEGYDYPVEVKLSSVEFPVKTYGSYTFPAGTYQALEVIIGAGMGHNWWCVMYPNMCFEGSVYEVVDGKSEKVLKDTLSETEYQSLMEEKNYKISWKWLDFWDK</sequence>
<dbReference type="InterPro" id="IPR014202">
    <property type="entry name" value="Spore_II_R"/>
</dbReference>
<accession>A0AAW4WGX7</accession>
<evidence type="ECO:0000313" key="3">
    <source>
        <dbReference type="Proteomes" id="UP001198893"/>
    </source>
</evidence>
<evidence type="ECO:0000313" key="2">
    <source>
        <dbReference type="EMBL" id="MCU6717381.1"/>
    </source>
</evidence>
<evidence type="ECO:0000313" key="1">
    <source>
        <dbReference type="EMBL" id="MCC2241990.1"/>
    </source>
</evidence>
<protein>
    <submittedName>
        <fullName evidence="1">Stage II sporulation protein R</fullName>
    </submittedName>
</protein>
<name>A0AAW4WGX7_9FIRM</name>
<dbReference type="NCBIfam" id="TIGR02837">
    <property type="entry name" value="spore_II_R"/>
    <property type="match status" value="1"/>
</dbReference>
<proteinExistence type="predicted"/>
<dbReference type="AlphaFoldDB" id="A0AAW4WGX7"/>
<reference evidence="2" key="3">
    <citation type="submission" date="2022-09" db="EMBL/GenBank/DDBJ databases">
        <authorList>
            <person name="Hitch T.C.A."/>
        </authorList>
    </citation>
    <scope>NUCLEOTIDE SEQUENCE</scope>
    <source>
        <strain evidence="2">Sanger_19</strain>
    </source>
</reference>
<evidence type="ECO:0000313" key="4">
    <source>
        <dbReference type="Proteomes" id="UP001209666"/>
    </source>
</evidence>
<gene>
    <name evidence="1" type="primary">spoIIR</name>
    <name evidence="1" type="ORF">LKD47_06705</name>
    <name evidence="2" type="ORF">OCV43_08845</name>
</gene>
<dbReference type="EMBL" id="JAJEQW010000005">
    <property type="protein sequence ID" value="MCC2241990.1"/>
    <property type="molecule type" value="Genomic_DNA"/>
</dbReference>
<dbReference type="RefSeq" id="WP_022243710.1">
    <property type="nucleotide sequence ID" value="NZ_JAJEQW010000005.1"/>
</dbReference>
<reference evidence="1" key="2">
    <citation type="submission" date="2021-10" db="EMBL/GenBank/DDBJ databases">
        <title>Anaerobic single-cell dispensing facilitates the cultivation of human gut bacteria.</title>
        <authorList>
            <person name="Afrizal A."/>
        </authorList>
    </citation>
    <scope>NUCLEOTIDE SEQUENCE</scope>
    <source>
        <strain evidence="1">CLA-AA-H204</strain>
    </source>
</reference>
<dbReference type="EMBL" id="JAOQKI010000011">
    <property type="protein sequence ID" value="MCU6717381.1"/>
    <property type="molecule type" value="Genomic_DNA"/>
</dbReference>
<dbReference type="Proteomes" id="UP001198893">
    <property type="component" value="Unassembled WGS sequence"/>
</dbReference>
<keyword evidence="4" id="KW-1185">Reference proteome</keyword>
<organism evidence="1 3">
    <name type="scientific">Roseburia amylophila</name>
    <dbReference type="NCBI Taxonomy" id="2981794"/>
    <lineage>
        <taxon>Bacteria</taxon>
        <taxon>Bacillati</taxon>
        <taxon>Bacillota</taxon>
        <taxon>Clostridia</taxon>
        <taxon>Lachnospirales</taxon>
        <taxon>Lachnospiraceae</taxon>
        <taxon>Roseburia</taxon>
    </lineage>
</organism>
<dbReference type="Proteomes" id="UP001209666">
    <property type="component" value="Unassembled WGS sequence"/>
</dbReference>
<comment type="caution">
    <text evidence="1">The sequence shown here is derived from an EMBL/GenBank/DDBJ whole genome shotgun (WGS) entry which is preliminary data.</text>
</comment>
<reference evidence="2 4" key="1">
    <citation type="journal article" date="2021" name="ISME Commun">
        <title>Automated analysis of genomic sequences facilitates high-throughput and comprehensive description of bacteria.</title>
        <authorList>
            <person name="Hitch T.C.A."/>
        </authorList>
    </citation>
    <scope>NUCLEOTIDE SEQUENCE [LARGE SCALE GENOMIC DNA]</scope>
    <source>
        <strain evidence="2 4">Sanger_19</strain>
    </source>
</reference>